<sequence>MAESSESANVDINPSFGMKITLKGISAKFNDVQHISTTTLATWLNTPDQNIILLDSRPEEEFIISHLPKAVRVDPDTNNIDDIIKSLPRLIKTEEKARIVCYCSIGYRSSLLAQKLQQYYKNTQTETKPEIYNLEGSLFKWANEKRAMVDSVDQPTIYAHPYNGLWGKLLNKELRKLN</sequence>
<gene>
    <name evidence="2" type="ORF">SNE40_012552</name>
</gene>
<dbReference type="PROSITE" id="PS50206">
    <property type="entry name" value="RHODANESE_3"/>
    <property type="match status" value="1"/>
</dbReference>
<organism evidence="2 3">
    <name type="scientific">Patella caerulea</name>
    <name type="common">Rayed Mediterranean limpet</name>
    <dbReference type="NCBI Taxonomy" id="87958"/>
    <lineage>
        <taxon>Eukaryota</taxon>
        <taxon>Metazoa</taxon>
        <taxon>Spiralia</taxon>
        <taxon>Lophotrochozoa</taxon>
        <taxon>Mollusca</taxon>
        <taxon>Gastropoda</taxon>
        <taxon>Patellogastropoda</taxon>
        <taxon>Patelloidea</taxon>
        <taxon>Patellidae</taxon>
        <taxon>Patella</taxon>
    </lineage>
</organism>
<dbReference type="Proteomes" id="UP001347796">
    <property type="component" value="Unassembled WGS sequence"/>
</dbReference>
<protein>
    <recommendedName>
        <fullName evidence="1">Rhodanese domain-containing protein</fullName>
    </recommendedName>
</protein>
<evidence type="ECO:0000313" key="3">
    <source>
        <dbReference type="Proteomes" id="UP001347796"/>
    </source>
</evidence>
<dbReference type="CDD" id="cd00158">
    <property type="entry name" value="RHOD"/>
    <property type="match status" value="1"/>
</dbReference>
<proteinExistence type="predicted"/>
<name>A0AAN8PN25_PATCE</name>
<dbReference type="Pfam" id="PF00581">
    <property type="entry name" value="Rhodanese"/>
    <property type="match status" value="1"/>
</dbReference>
<feature type="domain" description="Rhodanese" evidence="1">
    <location>
        <begin position="47"/>
        <end position="150"/>
    </location>
</feature>
<evidence type="ECO:0000313" key="2">
    <source>
        <dbReference type="EMBL" id="KAK6180387.1"/>
    </source>
</evidence>
<comment type="caution">
    <text evidence="2">The sequence shown here is derived from an EMBL/GenBank/DDBJ whole genome shotgun (WGS) entry which is preliminary data.</text>
</comment>
<keyword evidence="3" id="KW-1185">Reference proteome</keyword>
<dbReference type="AlphaFoldDB" id="A0AAN8PN25"/>
<accession>A0AAN8PN25</accession>
<dbReference type="SMART" id="SM00450">
    <property type="entry name" value="RHOD"/>
    <property type="match status" value="1"/>
</dbReference>
<evidence type="ECO:0000259" key="1">
    <source>
        <dbReference type="PROSITE" id="PS50206"/>
    </source>
</evidence>
<dbReference type="Gene3D" id="3.40.250.10">
    <property type="entry name" value="Rhodanese-like domain"/>
    <property type="match status" value="1"/>
</dbReference>
<reference evidence="2 3" key="1">
    <citation type="submission" date="2024-01" db="EMBL/GenBank/DDBJ databases">
        <title>The genome of the rayed Mediterranean limpet Patella caerulea (Linnaeus, 1758).</title>
        <authorList>
            <person name="Anh-Thu Weber A."/>
            <person name="Halstead-Nussloch G."/>
        </authorList>
    </citation>
    <scope>NUCLEOTIDE SEQUENCE [LARGE SCALE GENOMIC DNA]</scope>
    <source>
        <strain evidence="2">AATW-2023a</strain>
        <tissue evidence="2">Whole specimen</tissue>
    </source>
</reference>
<dbReference type="InterPro" id="IPR036873">
    <property type="entry name" value="Rhodanese-like_dom_sf"/>
</dbReference>
<dbReference type="SUPFAM" id="SSF52821">
    <property type="entry name" value="Rhodanese/Cell cycle control phosphatase"/>
    <property type="match status" value="1"/>
</dbReference>
<dbReference type="InterPro" id="IPR001763">
    <property type="entry name" value="Rhodanese-like_dom"/>
</dbReference>
<dbReference type="EMBL" id="JAZGQO010000008">
    <property type="protein sequence ID" value="KAK6180387.1"/>
    <property type="molecule type" value="Genomic_DNA"/>
</dbReference>